<dbReference type="PANTHER" id="PTHR21461:SF16">
    <property type="entry name" value="GLYCOSYLTRANSFERASE FAMILY 92 PROTEIN RCOM_0530710"/>
    <property type="match status" value="1"/>
</dbReference>
<keyword evidence="3 8" id="KW-0328">Glycosyltransferase</keyword>
<gene>
    <name evidence="10" type="ORF">AQUCO_02500172v1</name>
</gene>
<evidence type="ECO:0000256" key="9">
    <source>
        <dbReference type="SAM" id="MobiDB-lite"/>
    </source>
</evidence>
<organism evidence="10 11">
    <name type="scientific">Aquilegia coerulea</name>
    <name type="common">Rocky mountain columbine</name>
    <dbReference type="NCBI Taxonomy" id="218851"/>
    <lineage>
        <taxon>Eukaryota</taxon>
        <taxon>Viridiplantae</taxon>
        <taxon>Streptophyta</taxon>
        <taxon>Embryophyta</taxon>
        <taxon>Tracheophyta</taxon>
        <taxon>Spermatophyta</taxon>
        <taxon>Magnoliopsida</taxon>
        <taxon>Ranunculales</taxon>
        <taxon>Ranunculaceae</taxon>
        <taxon>Thalictroideae</taxon>
        <taxon>Aquilegia</taxon>
    </lineage>
</organism>
<feature type="transmembrane region" description="Helical" evidence="8">
    <location>
        <begin position="34"/>
        <end position="52"/>
    </location>
</feature>
<sequence length="611" mass="69626">MMMDSKKKRFLPPHPPFSSSSSPSLLFSKWKSNLFYLFCFLMTFIFLFYGHFPIMGSKSFQPVLTIHPLSFLSVQNSRSDLLFQLRVVDRIVFPDHVLLLVAKNGRQSLLSSYQSAELECVYQVEQEQLWSSMVEVALSVLSVDEYNGLELIVRCPSPPANYSAMVNLRSRGSRGFDDGNLSLMVDRSIHSWDKLVYGAVLDGETAVMFVKGLNLRADRESDASQFSCHFGWGNAERSTQYVLTTRALTAAQEVIRCSVPKSLRKLPAKAHGVRVTLGIPTYTNTRRRSNRLEGLGGASHHRLPSVAKLIDLKLKDVSHKYDLCVCTMVWNQASSLREWIAYHAWLGVERWFIYDNNSEDSIEKVINELEEENYNVSRHVWPWIKTQEAGFSHCALQAKSECKWVGFIDVDEYFYFPVPASDRRLTNKLVYPGRNSLRSVVAKFSDSITVGEIRTTCHSFGPSGLNSIPPRGVTVGYTCRLKSPERHKSIVRPDALDDTLLTVVHHFHLRPGYKSFNLPQSTAVINHYKYQVWESFRAKFSRRVATYVADWQENQNEGSKDRAPGLGTEAIEPPNWSRQFCEVWDTGLKDFIMATLADHDSGLLPWERPLP</sequence>
<dbReference type="GO" id="GO:0016757">
    <property type="term" value="F:glycosyltransferase activity"/>
    <property type="evidence" value="ECO:0007669"/>
    <property type="project" value="UniProtKB-UniRule"/>
</dbReference>
<dbReference type="GO" id="GO:0016020">
    <property type="term" value="C:membrane"/>
    <property type="evidence" value="ECO:0007669"/>
    <property type="project" value="UniProtKB-SubCell"/>
</dbReference>
<dbReference type="GO" id="GO:0005737">
    <property type="term" value="C:cytoplasm"/>
    <property type="evidence" value="ECO:0007669"/>
    <property type="project" value="TreeGrafter"/>
</dbReference>
<evidence type="ECO:0000313" key="10">
    <source>
        <dbReference type="EMBL" id="PIA40294.1"/>
    </source>
</evidence>
<comment type="similarity">
    <text evidence="2 8">Belongs to the glycosyltransferase 92 family.</text>
</comment>
<dbReference type="AlphaFoldDB" id="A0A2G5D9W2"/>
<evidence type="ECO:0000256" key="8">
    <source>
        <dbReference type="RuleBase" id="RU366017"/>
    </source>
</evidence>
<accession>A0A2G5D9W2</accession>
<dbReference type="EC" id="2.4.1.-" evidence="8"/>
<keyword evidence="5 8" id="KW-0812">Transmembrane</keyword>
<dbReference type="PANTHER" id="PTHR21461">
    <property type="entry name" value="GLYCOSYLTRANSFERASE FAMILY 92 PROTEIN"/>
    <property type="match status" value="1"/>
</dbReference>
<dbReference type="EMBL" id="KZ305042">
    <property type="protein sequence ID" value="PIA40294.1"/>
    <property type="molecule type" value="Genomic_DNA"/>
</dbReference>
<dbReference type="OrthoDB" id="2526284at2759"/>
<evidence type="ECO:0000256" key="5">
    <source>
        <dbReference type="ARBA" id="ARBA00022692"/>
    </source>
</evidence>
<comment type="subcellular location">
    <subcellularLocation>
        <location evidence="1">Membrane</location>
        <topology evidence="1">Single-pass membrane protein</topology>
    </subcellularLocation>
</comment>
<proteinExistence type="inferred from homology"/>
<dbReference type="Pfam" id="PF01697">
    <property type="entry name" value="Glyco_transf_92"/>
    <property type="match status" value="1"/>
</dbReference>
<dbReference type="Proteomes" id="UP000230069">
    <property type="component" value="Unassembled WGS sequence"/>
</dbReference>
<evidence type="ECO:0000256" key="7">
    <source>
        <dbReference type="ARBA" id="ARBA00023136"/>
    </source>
</evidence>
<evidence type="ECO:0000256" key="3">
    <source>
        <dbReference type="ARBA" id="ARBA00022676"/>
    </source>
</evidence>
<evidence type="ECO:0000256" key="4">
    <source>
        <dbReference type="ARBA" id="ARBA00022679"/>
    </source>
</evidence>
<dbReference type="InterPro" id="IPR008166">
    <property type="entry name" value="Glyco_transf_92"/>
</dbReference>
<evidence type="ECO:0000256" key="1">
    <source>
        <dbReference type="ARBA" id="ARBA00004167"/>
    </source>
</evidence>
<evidence type="ECO:0000256" key="2">
    <source>
        <dbReference type="ARBA" id="ARBA00007647"/>
    </source>
</evidence>
<dbReference type="InParanoid" id="A0A2G5D9W2"/>
<evidence type="ECO:0000313" key="11">
    <source>
        <dbReference type="Proteomes" id="UP000230069"/>
    </source>
</evidence>
<feature type="region of interest" description="Disordered" evidence="9">
    <location>
        <begin position="1"/>
        <end position="22"/>
    </location>
</feature>
<name>A0A2G5D9W2_AQUCA</name>
<protein>
    <recommendedName>
        <fullName evidence="8">Glycosyltransferase family 92 protein</fullName>
        <ecNumber evidence="8">2.4.1.-</ecNumber>
    </recommendedName>
</protein>
<keyword evidence="6 8" id="KW-1133">Transmembrane helix</keyword>
<evidence type="ECO:0000256" key="6">
    <source>
        <dbReference type="ARBA" id="ARBA00022989"/>
    </source>
</evidence>
<dbReference type="FunCoup" id="A0A2G5D9W2">
    <property type="interactions" value="982"/>
</dbReference>
<reference evidence="10 11" key="1">
    <citation type="submission" date="2017-09" db="EMBL/GenBank/DDBJ databases">
        <title>WGS assembly of Aquilegia coerulea Goldsmith.</title>
        <authorList>
            <person name="Hodges S."/>
            <person name="Kramer E."/>
            <person name="Nordborg M."/>
            <person name="Tomkins J."/>
            <person name="Borevitz J."/>
            <person name="Derieg N."/>
            <person name="Yan J."/>
            <person name="Mihaltcheva S."/>
            <person name="Hayes R.D."/>
            <person name="Rokhsar D."/>
        </authorList>
    </citation>
    <scope>NUCLEOTIDE SEQUENCE [LARGE SCALE GENOMIC DNA]</scope>
    <source>
        <strain evidence="11">cv. Goldsmith</strain>
    </source>
</reference>
<keyword evidence="11" id="KW-1185">Reference proteome</keyword>
<keyword evidence="4 8" id="KW-0808">Transferase</keyword>
<keyword evidence="7 8" id="KW-0472">Membrane</keyword>
<feature type="compositionally biased region" description="Basic residues" evidence="9">
    <location>
        <begin position="1"/>
        <end position="11"/>
    </location>
</feature>